<name>A0A1I7WMY9_HETBA</name>
<keyword evidence="1" id="KW-1185">Reference proteome</keyword>
<dbReference type="GO" id="GO:0003676">
    <property type="term" value="F:nucleic acid binding"/>
    <property type="evidence" value="ECO:0007669"/>
    <property type="project" value="InterPro"/>
</dbReference>
<proteinExistence type="predicted"/>
<dbReference type="Proteomes" id="UP000095283">
    <property type="component" value="Unplaced"/>
</dbReference>
<dbReference type="WBParaSite" id="Hba_06515">
    <property type="protein sequence ID" value="Hba_06515"/>
    <property type="gene ID" value="Hba_06515"/>
</dbReference>
<evidence type="ECO:0000313" key="1">
    <source>
        <dbReference type="Proteomes" id="UP000095283"/>
    </source>
</evidence>
<organism evidence="1 2">
    <name type="scientific">Heterorhabditis bacteriophora</name>
    <name type="common">Entomopathogenic nematode worm</name>
    <dbReference type="NCBI Taxonomy" id="37862"/>
    <lineage>
        <taxon>Eukaryota</taxon>
        <taxon>Metazoa</taxon>
        <taxon>Ecdysozoa</taxon>
        <taxon>Nematoda</taxon>
        <taxon>Chromadorea</taxon>
        <taxon>Rhabditida</taxon>
        <taxon>Rhabditina</taxon>
        <taxon>Rhabditomorpha</taxon>
        <taxon>Strongyloidea</taxon>
        <taxon>Heterorhabditidae</taxon>
        <taxon>Heterorhabditis</taxon>
    </lineage>
</organism>
<accession>A0A1I7WMY9</accession>
<dbReference type="Gene3D" id="3.30.420.10">
    <property type="entry name" value="Ribonuclease H-like superfamily/Ribonuclease H"/>
    <property type="match status" value="1"/>
</dbReference>
<evidence type="ECO:0000313" key="2">
    <source>
        <dbReference type="WBParaSite" id="Hba_06515"/>
    </source>
</evidence>
<dbReference type="InterPro" id="IPR036397">
    <property type="entry name" value="RNaseH_sf"/>
</dbReference>
<sequence length="154" mass="17921">MMTSSSTASLDENRNVYCPTVSKTTVWRTLKANPFTRREEMRKCPTLTADHKKARYKLYSVGIIFSDVKKFNRANPEGFSFYKTDLRKERRFFPTRNIGGGSLMGRNIIFMDWLSRSPDLNPSENLWGILVRQVYAHNRQLSSIEDLKKTVSEE</sequence>
<protein>
    <submittedName>
        <fullName evidence="2">Cytochrome b5 heme-binding domain-containing protein</fullName>
    </submittedName>
</protein>
<dbReference type="AlphaFoldDB" id="A0A1I7WMY9"/>
<reference evidence="2" key="1">
    <citation type="submission" date="2016-11" db="UniProtKB">
        <authorList>
            <consortium name="WormBaseParasite"/>
        </authorList>
    </citation>
    <scope>IDENTIFICATION</scope>
</reference>